<dbReference type="Pfam" id="PF00486">
    <property type="entry name" value="Trans_reg_C"/>
    <property type="match status" value="1"/>
</dbReference>
<evidence type="ECO:0000256" key="4">
    <source>
        <dbReference type="ARBA" id="ARBA00023125"/>
    </source>
</evidence>
<evidence type="ECO:0000256" key="7">
    <source>
        <dbReference type="SAM" id="MobiDB-lite"/>
    </source>
</evidence>
<protein>
    <submittedName>
        <fullName evidence="9">BTAD domain-containing putative transcriptional regulator</fullName>
    </submittedName>
</protein>
<comment type="similarity">
    <text evidence="1">Belongs to the AfsR/DnrI/RedD regulatory family.</text>
</comment>
<dbReference type="SUPFAM" id="SSF48452">
    <property type="entry name" value="TPR-like"/>
    <property type="match status" value="2"/>
</dbReference>
<comment type="caution">
    <text evidence="9">The sequence shown here is derived from an EMBL/GenBank/DDBJ whole genome shotgun (WGS) entry which is preliminary data.</text>
</comment>
<evidence type="ECO:0000256" key="2">
    <source>
        <dbReference type="ARBA" id="ARBA00023012"/>
    </source>
</evidence>
<dbReference type="RefSeq" id="WP_395509453.1">
    <property type="nucleotide sequence ID" value="NZ_JBBDHD010000020.1"/>
</dbReference>
<dbReference type="InterPro" id="IPR051677">
    <property type="entry name" value="AfsR-DnrI-RedD_regulator"/>
</dbReference>
<feature type="domain" description="OmpR/PhoB-type" evidence="8">
    <location>
        <begin position="1"/>
        <end position="98"/>
    </location>
</feature>
<keyword evidence="5" id="KW-0804">Transcription</keyword>
<dbReference type="InterPro" id="IPR005158">
    <property type="entry name" value="BTAD"/>
</dbReference>
<dbReference type="SMART" id="SM00862">
    <property type="entry name" value="Trans_reg_C"/>
    <property type="match status" value="1"/>
</dbReference>
<evidence type="ECO:0000259" key="8">
    <source>
        <dbReference type="PROSITE" id="PS51755"/>
    </source>
</evidence>
<evidence type="ECO:0000256" key="1">
    <source>
        <dbReference type="ARBA" id="ARBA00005820"/>
    </source>
</evidence>
<dbReference type="Pfam" id="PF03704">
    <property type="entry name" value="BTAD"/>
    <property type="match status" value="1"/>
</dbReference>
<dbReference type="SMART" id="SM01043">
    <property type="entry name" value="BTAD"/>
    <property type="match status" value="1"/>
</dbReference>
<proteinExistence type="inferred from homology"/>
<feature type="compositionally biased region" description="Low complexity" evidence="7">
    <location>
        <begin position="273"/>
        <end position="295"/>
    </location>
</feature>
<feature type="region of interest" description="Disordered" evidence="7">
    <location>
        <begin position="255"/>
        <end position="295"/>
    </location>
</feature>
<dbReference type="InterPro" id="IPR016032">
    <property type="entry name" value="Sig_transdc_resp-reg_C-effctor"/>
</dbReference>
<keyword evidence="4 6" id="KW-0238">DNA-binding</keyword>
<feature type="DNA-binding region" description="OmpR/PhoB-type" evidence="6">
    <location>
        <begin position="1"/>
        <end position="98"/>
    </location>
</feature>
<gene>
    <name evidence="9" type="ORF">WDV06_10915</name>
</gene>
<evidence type="ECO:0000256" key="3">
    <source>
        <dbReference type="ARBA" id="ARBA00023015"/>
    </source>
</evidence>
<name>A0ABW7PB59_9ACTN</name>
<evidence type="ECO:0000313" key="10">
    <source>
        <dbReference type="Proteomes" id="UP001610631"/>
    </source>
</evidence>
<keyword evidence="3" id="KW-0805">Transcription regulation</keyword>
<dbReference type="InterPro" id="IPR027417">
    <property type="entry name" value="P-loop_NTPase"/>
</dbReference>
<dbReference type="InterPro" id="IPR036388">
    <property type="entry name" value="WH-like_DNA-bd_sf"/>
</dbReference>
<dbReference type="Gene3D" id="1.10.10.10">
    <property type="entry name" value="Winged helix-like DNA-binding domain superfamily/Winged helix DNA-binding domain"/>
    <property type="match status" value="1"/>
</dbReference>
<dbReference type="SUPFAM" id="SSF52540">
    <property type="entry name" value="P-loop containing nucleoside triphosphate hydrolases"/>
    <property type="match status" value="1"/>
</dbReference>
<dbReference type="Gene3D" id="1.25.40.10">
    <property type="entry name" value="Tetratricopeptide repeat domain"/>
    <property type="match status" value="2"/>
</dbReference>
<keyword evidence="10" id="KW-1185">Reference proteome</keyword>
<reference evidence="9 10" key="1">
    <citation type="submission" date="2024-03" db="EMBL/GenBank/DDBJ databases">
        <title>Whole genome sequencing of Streptomyces racemochromogenes, to identify antimicrobial biosynthetic gene clusters.</title>
        <authorList>
            <person name="Suryawanshi P."/>
            <person name="Krishnaraj P.U."/>
            <person name="Arun Y.P."/>
            <person name="Suryawanshi M.P."/>
            <person name="Rakshit O."/>
        </authorList>
    </citation>
    <scope>NUCLEOTIDE SEQUENCE [LARGE SCALE GENOMIC DNA]</scope>
    <source>
        <strain evidence="9 10">AUDT626</strain>
    </source>
</reference>
<evidence type="ECO:0000313" key="9">
    <source>
        <dbReference type="EMBL" id="MFH7595597.1"/>
    </source>
</evidence>
<evidence type="ECO:0000256" key="6">
    <source>
        <dbReference type="PROSITE-ProRule" id="PRU01091"/>
    </source>
</evidence>
<dbReference type="InterPro" id="IPR041664">
    <property type="entry name" value="AAA_16"/>
</dbReference>
<evidence type="ECO:0000256" key="5">
    <source>
        <dbReference type="ARBA" id="ARBA00023163"/>
    </source>
</evidence>
<dbReference type="InterPro" id="IPR001867">
    <property type="entry name" value="OmpR/PhoB-type_DNA-bd"/>
</dbReference>
<dbReference type="PANTHER" id="PTHR35807">
    <property type="entry name" value="TRANSCRIPTIONAL REGULATOR REDD-RELATED"/>
    <property type="match status" value="1"/>
</dbReference>
<dbReference type="Proteomes" id="UP001610631">
    <property type="component" value="Unassembled WGS sequence"/>
</dbReference>
<dbReference type="SUPFAM" id="SSF46894">
    <property type="entry name" value="C-terminal effector domain of the bipartite response regulators"/>
    <property type="match status" value="1"/>
</dbReference>
<accession>A0ABW7PB59</accession>
<dbReference type="EMBL" id="JBBDHD010000020">
    <property type="protein sequence ID" value="MFH7595597.1"/>
    <property type="molecule type" value="Genomic_DNA"/>
</dbReference>
<sequence>MITLQVLGPFRVEVDGRPADTRGRLARMILAQLLVARGSVVPTERIIERLWPTRVPPSAQASLHAYVARLRRALEPERPPRTPARILVSAPYGYALAVERGAVDAWVFEDQVAAVPAAGLPAHEAAEGLTRALATWGGQPYAEFADEPWTAGERTRLEEIRRSARERLAAAQLRCGQAPRVLADARALTREQPLHEEGWRLLALALWAHDRQGDALAALRQARRLLDEELGVDPGPALLELEQALLHQRFDLLHRETGGSGTPGTPALPADRPQAAPLAPATAGTPTAPARHATPTTPTVLCADRLLGRDEELARIAAAADRARGGRAQVVLVSGEAGIGKSSLLEATLRQLPPQGWLSSFGQCPETEGAPPGRAWFDMLPALAQAAPPGPYAEELAPLLAPGTETGPAQPDGSPARRFRLHKALIGWLRETALRQPLAVFLDDLHRGDQESVELFLLCAEHLRDVPLLLVGSYRTGEGDLTSALARLAAHPSPPVRLALAGLSDTQAKALLRRTTTAMSDRAAAALAERADGNPFYLRESSLLLAEEGEEKALASIPQGVQDVLRRRLALLAPTVTAGLRLAAVAGREAPVALLVHAADQDPDQLLDALDAGITAGLLTEPRPGTVRFSHALVRDALEADLTRLRLARMHSRLGRSLIALGSDDVAATAHHLLRAASVVTADAGPAVHHARLAGEQAVRRYAPQNAETLLGEALRLLTDHPAAFAGQDAPLLRVLLLGRLVDCRIRMGAVVPAREAQREAVRVARAEGRPDLLTAAYTTWTEPTPWRVRAYADCDPEAVEELGGLLEGPDLADRQRCLLLDQLADALDDTDPRALTVAHQAVELARAVGEPRLRGLTLTSLLRRIDCELDPGAYLPLQEELTEVAASQDNPEYSWMSAYTAARIAAARNDPARMEECLVRADGIARTYELQGAFAVARLRRPMLALAQGRFDEAERELGSAVAELRARGAVDLSGLAGLAIGCIRLQQGRLAEVLPVLLAVWEQYQPHNEALTALALLAADRPAEAREVFARRAPLLPDFAYSILAGLRGAAAVAFGDRRAAAEVYADLLPLAGLAGGASSLSLVFRPVAQTLGELARFLGRPDEARRHFHEALRVAAAWDSPHWEAAARAALDDPPTAPAPA</sequence>
<dbReference type="PROSITE" id="PS51755">
    <property type="entry name" value="OMPR_PHOB"/>
    <property type="match status" value="1"/>
</dbReference>
<dbReference type="PANTHER" id="PTHR35807:SF1">
    <property type="entry name" value="TRANSCRIPTIONAL REGULATOR REDD"/>
    <property type="match status" value="1"/>
</dbReference>
<keyword evidence="2" id="KW-0902">Two-component regulatory system</keyword>
<dbReference type="InterPro" id="IPR011990">
    <property type="entry name" value="TPR-like_helical_dom_sf"/>
</dbReference>
<organism evidence="9 10">
    <name type="scientific">Streptomyces racemochromogenes</name>
    <dbReference type="NCBI Taxonomy" id="67353"/>
    <lineage>
        <taxon>Bacteria</taxon>
        <taxon>Bacillati</taxon>
        <taxon>Actinomycetota</taxon>
        <taxon>Actinomycetes</taxon>
        <taxon>Kitasatosporales</taxon>
        <taxon>Streptomycetaceae</taxon>
        <taxon>Streptomyces</taxon>
    </lineage>
</organism>
<dbReference type="Pfam" id="PF13191">
    <property type="entry name" value="AAA_16"/>
    <property type="match status" value="1"/>
</dbReference>
<dbReference type="CDD" id="cd15831">
    <property type="entry name" value="BTAD"/>
    <property type="match status" value="1"/>
</dbReference>